<sequence>MANASRMASGRPSQVTRAAISVLEGRSEDNTSLLPVFPFSMICCGFMDVELCDEESSVFCLQYDLERVPGETSLLITDQLPVWSSSTECSYNFNFTFSQYGLSQFLSLSLSTTLSSNGLSWLHGSSDLSERLAAINNRTVLQLQL</sequence>
<organism evidence="1 2">
    <name type="scientific">Platanthera guangdongensis</name>
    <dbReference type="NCBI Taxonomy" id="2320717"/>
    <lineage>
        <taxon>Eukaryota</taxon>
        <taxon>Viridiplantae</taxon>
        <taxon>Streptophyta</taxon>
        <taxon>Embryophyta</taxon>
        <taxon>Tracheophyta</taxon>
        <taxon>Spermatophyta</taxon>
        <taxon>Magnoliopsida</taxon>
        <taxon>Liliopsida</taxon>
        <taxon>Asparagales</taxon>
        <taxon>Orchidaceae</taxon>
        <taxon>Orchidoideae</taxon>
        <taxon>Orchideae</taxon>
        <taxon>Orchidinae</taxon>
        <taxon>Platanthera</taxon>
    </lineage>
</organism>
<keyword evidence="2" id="KW-1185">Reference proteome</keyword>
<accession>A0ABR2LVS0</accession>
<proteinExistence type="predicted"/>
<dbReference type="Proteomes" id="UP001412067">
    <property type="component" value="Unassembled WGS sequence"/>
</dbReference>
<evidence type="ECO:0000313" key="2">
    <source>
        <dbReference type="Proteomes" id="UP001412067"/>
    </source>
</evidence>
<gene>
    <name evidence="1" type="ORF">KSP40_PGU016515</name>
</gene>
<evidence type="ECO:0000313" key="1">
    <source>
        <dbReference type="EMBL" id="KAK8952850.1"/>
    </source>
</evidence>
<reference evidence="1 2" key="1">
    <citation type="journal article" date="2022" name="Nat. Plants">
        <title>Genomes of leafy and leafless Platanthera orchids illuminate the evolution of mycoheterotrophy.</title>
        <authorList>
            <person name="Li M.H."/>
            <person name="Liu K.W."/>
            <person name="Li Z."/>
            <person name="Lu H.C."/>
            <person name="Ye Q.L."/>
            <person name="Zhang D."/>
            <person name="Wang J.Y."/>
            <person name="Li Y.F."/>
            <person name="Zhong Z.M."/>
            <person name="Liu X."/>
            <person name="Yu X."/>
            <person name="Liu D.K."/>
            <person name="Tu X.D."/>
            <person name="Liu B."/>
            <person name="Hao Y."/>
            <person name="Liao X.Y."/>
            <person name="Jiang Y.T."/>
            <person name="Sun W.H."/>
            <person name="Chen J."/>
            <person name="Chen Y.Q."/>
            <person name="Ai Y."/>
            <person name="Zhai J.W."/>
            <person name="Wu S.S."/>
            <person name="Zhou Z."/>
            <person name="Hsiao Y.Y."/>
            <person name="Wu W.L."/>
            <person name="Chen Y.Y."/>
            <person name="Lin Y.F."/>
            <person name="Hsu J.L."/>
            <person name="Li C.Y."/>
            <person name="Wang Z.W."/>
            <person name="Zhao X."/>
            <person name="Zhong W.Y."/>
            <person name="Ma X.K."/>
            <person name="Ma L."/>
            <person name="Huang J."/>
            <person name="Chen G.Z."/>
            <person name="Huang M.Z."/>
            <person name="Huang L."/>
            <person name="Peng D.H."/>
            <person name="Luo Y.B."/>
            <person name="Zou S.Q."/>
            <person name="Chen S.P."/>
            <person name="Lan S."/>
            <person name="Tsai W.C."/>
            <person name="Van de Peer Y."/>
            <person name="Liu Z.J."/>
        </authorList>
    </citation>
    <scope>NUCLEOTIDE SEQUENCE [LARGE SCALE GENOMIC DNA]</scope>
    <source>
        <strain evidence="1">Lor288</strain>
    </source>
</reference>
<comment type="caution">
    <text evidence="1">The sequence shown here is derived from an EMBL/GenBank/DDBJ whole genome shotgun (WGS) entry which is preliminary data.</text>
</comment>
<name>A0ABR2LVS0_9ASPA</name>
<protein>
    <submittedName>
        <fullName evidence="1">Uncharacterized protein</fullName>
    </submittedName>
</protein>
<dbReference type="EMBL" id="JBBWWR010000014">
    <property type="protein sequence ID" value="KAK8952850.1"/>
    <property type="molecule type" value="Genomic_DNA"/>
</dbReference>